<protein>
    <submittedName>
        <fullName evidence="2">Uncharacterized protein</fullName>
    </submittedName>
</protein>
<keyword evidence="1" id="KW-0812">Transmembrane</keyword>
<evidence type="ECO:0000256" key="1">
    <source>
        <dbReference type="SAM" id="Phobius"/>
    </source>
</evidence>
<feature type="transmembrane region" description="Helical" evidence="1">
    <location>
        <begin position="223"/>
        <end position="243"/>
    </location>
</feature>
<proteinExistence type="predicted"/>
<reference evidence="2" key="1">
    <citation type="submission" date="2023-06" db="EMBL/GenBank/DDBJ databases">
        <title>Genome-scale phylogeny and comparative genomics of the fungal order Sordariales.</title>
        <authorList>
            <consortium name="Lawrence Berkeley National Laboratory"/>
            <person name="Hensen N."/>
            <person name="Bonometti L."/>
            <person name="Westerberg I."/>
            <person name="Brannstrom I.O."/>
            <person name="Guillou S."/>
            <person name="Cros-Aarteil S."/>
            <person name="Calhoun S."/>
            <person name="Haridas S."/>
            <person name="Kuo A."/>
            <person name="Mondo S."/>
            <person name="Pangilinan J."/>
            <person name="Riley R."/>
            <person name="Labutti K."/>
            <person name="Andreopoulos B."/>
            <person name="Lipzen A."/>
            <person name="Chen C."/>
            <person name="Yanf M."/>
            <person name="Daum C."/>
            <person name="Ng V."/>
            <person name="Clum A."/>
            <person name="Steindorff A."/>
            <person name="Ohm R."/>
            <person name="Martin F."/>
            <person name="Silar P."/>
            <person name="Natvig D."/>
            <person name="Lalanne C."/>
            <person name="Gautier V."/>
            <person name="Ament-Velasquez S.L."/>
            <person name="Kruys A."/>
            <person name="Hutchinson M.I."/>
            <person name="Powell A.J."/>
            <person name="Barry K."/>
            <person name="Miller A.N."/>
            <person name="Grigoriev I.V."/>
            <person name="Debuchy R."/>
            <person name="Gladieux P."/>
            <person name="Thoren M.H."/>
            <person name="Johannesson H."/>
        </authorList>
    </citation>
    <scope>NUCLEOTIDE SEQUENCE</scope>
    <source>
        <strain evidence="2">PSN4</strain>
    </source>
</reference>
<evidence type="ECO:0000313" key="2">
    <source>
        <dbReference type="EMBL" id="KAK1756516.1"/>
    </source>
</evidence>
<evidence type="ECO:0000313" key="3">
    <source>
        <dbReference type="Proteomes" id="UP001239445"/>
    </source>
</evidence>
<dbReference type="EMBL" id="MU839832">
    <property type="protein sequence ID" value="KAK1756516.1"/>
    <property type="molecule type" value="Genomic_DNA"/>
</dbReference>
<keyword evidence="1" id="KW-1133">Transmembrane helix</keyword>
<feature type="transmembrane region" description="Helical" evidence="1">
    <location>
        <begin position="258"/>
        <end position="280"/>
    </location>
</feature>
<organism evidence="2 3">
    <name type="scientific">Echria macrotheca</name>
    <dbReference type="NCBI Taxonomy" id="438768"/>
    <lineage>
        <taxon>Eukaryota</taxon>
        <taxon>Fungi</taxon>
        <taxon>Dikarya</taxon>
        <taxon>Ascomycota</taxon>
        <taxon>Pezizomycotina</taxon>
        <taxon>Sordariomycetes</taxon>
        <taxon>Sordariomycetidae</taxon>
        <taxon>Sordariales</taxon>
        <taxon>Schizotheciaceae</taxon>
        <taxon>Echria</taxon>
    </lineage>
</organism>
<dbReference type="AlphaFoldDB" id="A0AAJ0BIL3"/>
<keyword evidence="1" id="KW-0472">Membrane</keyword>
<feature type="transmembrane region" description="Helical" evidence="1">
    <location>
        <begin position="292"/>
        <end position="313"/>
    </location>
</feature>
<accession>A0AAJ0BIL3</accession>
<comment type="caution">
    <text evidence="2">The sequence shown here is derived from an EMBL/GenBank/DDBJ whole genome shotgun (WGS) entry which is preliminary data.</text>
</comment>
<name>A0AAJ0BIL3_9PEZI</name>
<gene>
    <name evidence="2" type="ORF">QBC47DRAFT_380094</name>
</gene>
<keyword evidence="3" id="KW-1185">Reference proteome</keyword>
<dbReference type="Proteomes" id="UP001239445">
    <property type="component" value="Unassembled WGS sequence"/>
</dbReference>
<sequence>MDMSGRRFPLMPWSAGTDAPISLADTIARGSRDNLVSIARCFHTVGEILRKQIRWDQRDPYFSDSNLSALNRLAIDIEAEHQDLTPILRYLKDEAYIPMWKEALEILIRHQGSTSSCGLPEWRLAKVRAFDILEERNRAAENFDRLEFTHKTPEVEHLCSSIRTKIQLLERFTTVYNLQGSPLNGYTPPPEPYFDLYPLRGQEKDKAVAEAYPYRSQHKNGPWLVSAVFLTILACCVPLYLAWGDLAQTQGSSIDADFYLLILNSIMCVLGISTAVVPLLRRPLSSAYTRWAQVSSVLGVLAVVGSLVMYLYLPMSWSALLAFFAQACQSVVTLQLALGAEQERW</sequence>